<name>A0A427XUL0_9TREE</name>
<organism evidence="2 3">
    <name type="scientific">Apiotrichum porosum</name>
    <dbReference type="NCBI Taxonomy" id="105984"/>
    <lineage>
        <taxon>Eukaryota</taxon>
        <taxon>Fungi</taxon>
        <taxon>Dikarya</taxon>
        <taxon>Basidiomycota</taxon>
        <taxon>Agaricomycotina</taxon>
        <taxon>Tremellomycetes</taxon>
        <taxon>Trichosporonales</taxon>
        <taxon>Trichosporonaceae</taxon>
        <taxon>Apiotrichum</taxon>
    </lineage>
</organism>
<feature type="compositionally biased region" description="Low complexity" evidence="1">
    <location>
        <begin position="282"/>
        <end position="295"/>
    </location>
</feature>
<keyword evidence="3" id="KW-1185">Reference proteome</keyword>
<dbReference type="GeneID" id="39592053"/>
<accession>A0A427XUL0</accession>
<proteinExistence type="predicted"/>
<reference evidence="2 3" key="1">
    <citation type="submission" date="2018-11" db="EMBL/GenBank/DDBJ databases">
        <title>Genome sequence of Apiotrichum porosum DSM 27194.</title>
        <authorList>
            <person name="Aliyu H."/>
            <person name="Gorte O."/>
            <person name="Ochsenreither K."/>
        </authorList>
    </citation>
    <scope>NUCLEOTIDE SEQUENCE [LARGE SCALE GENOMIC DNA]</scope>
    <source>
        <strain evidence="2 3">DSM 27194</strain>
    </source>
</reference>
<dbReference type="Proteomes" id="UP000279236">
    <property type="component" value="Unassembled WGS sequence"/>
</dbReference>
<evidence type="ECO:0000256" key="1">
    <source>
        <dbReference type="SAM" id="MobiDB-lite"/>
    </source>
</evidence>
<evidence type="ECO:0000313" key="2">
    <source>
        <dbReference type="EMBL" id="RSH82530.1"/>
    </source>
</evidence>
<protein>
    <submittedName>
        <fullName evidence="2">Uncharacterized protein</fullName>
    </submittedName>
</protein>
<gene>
    <name evidence="2" type="ORF">EHS24_007510</name>
</gene>
<sequence length="310" mass="32837">MSDNMNMMKVFALCLRYATGPARRPVPLTPTTRHSLSWLDTAPGKLENVDAVGDKLDIALQSKVEEGFNAKTLDTIADKLVTVLQSKQASAPEPKVKEVDIFDAKALDTIGDNLGRQGLKLVLEWTITEAPPSSSSRTASVPRSPRPMTLVSIYPAVNKNRECVPEPYCGIKGGFLAGLSAALAEDVDSGNAHALFAQAVIRKVSSVITEKVESGTGNVLVAEAVHREIVATLAEKIDAGTCSSALLDLVIRTLADRVEADSEQVEAATVTFNETQQRPAHGSSTAESTTATGSSVNTKPVTKRVAGVSL</sequence>
<comment type="caution">
    <text evidence="2">The sequence shown here is derived from an EMBL/GenBank/DDBJ whole genome shotgun (WGS) entry which is preliminary data.</text>
</comment>
<feature type="region of interest" description="Disordered" evidence="1">
    <location>
        <begin position="271"/>
        <end position="310"/>
    </location>
</feature>
<evidence type="ECO:0000313" key="3">
    <source>
        <dbReference type="Proteomes" id="UP000279236"/>
    </source>
</evidence>
<dbReference type="AlphaFoldDB" id="A0A427XUL0"/>
<dbReference type="EMBL" id="RSCE01000005">
    <property type="protein sequence ID" value="RSH82530.1"/>
    <property type="molecule type" value="Genomic_DNA"/>
</dbReference>
<dbReference type="RefSeq" id="XP_028476762.1">
    <property type="nucleotide sequence ID" value="XM_028622869.1"/>
</dbReference>